<feature type="transmembrane region" description="Helical" evidence="1">
    <location>
        <begin position="207"/>
        <end position="224"/>
    </location>
</feature>
<keyword evidence="3" id="KW-1185">Reference proteome</keyword>
<evidence type="ECO:0000313" key="2">
    <source>
        <dbReference type="EMBL" id="KTW32807.1"/>
    </source>
</evidence>
<accession>A0A0W4ZWR7</accession>
<keyword evidence="1" id="KW-0472">Membrane</keyword>
<reference evidence="3" key="1">
    <citation type="journal article" date="2016" name="Nat. Commun.">
        <title>Genome analysis of three Pneumocystis species reveals adaptation mechanisms to life exclusively in mammalian hosts.</title>
        <authorList>
            <person name="Ma L."/>
            <person name="Chen Z."/>
            <person name="Huang D.W."/>
            <person name="Kutty G."/>
            <person name="Ishihara M."/>
            <person name="Wang H."/>
            <person name="Abouelleil A."/>
            <person name="Bishop L."/>
            <person name="Davey E."/>
            <person name="Deng R."/>
            <person name="Deng X."/>
            <person name="Fan L."/>
            <person name="Fantoni G."/>
            <person name="Fitzgerald M."/>
            <person name="Gogineni E."/>
            <person name="Goldberg J.M."/>
            <person name="Handley G."/>
            <person name="Hu X."/>
            <person name="Huber C."/>
            <person name="Jiao X."/>
            <person name="Jones K."/>
            <person name="Levin J.Z."/>
            <person name="Liu Y."/>
            <person name="Macdonald P."/>
            <person name="Melnikov A."/>
            <person name="Raley C."/>
            <person name="Sassi M."/>
            <person name="Sherman B.T."/>
            <person name="Song X."/>
            <person name="Sykes S."/>
            <person name="Tran B."/>
            <person name="Walsh L."/>
            <person name="Xia Y."/>
            <person name="Yang J."/>
            <person name="Young S."/>
            <person name="Zeng Q."/>
            <person name="Zheng X."/>
            <person name="Stephens R."/>
            <person name="Nusbaum C."/>
            <person name="Birren B.W."/>
            <person name="Azadi P."/>
            <person name="Lempicki R.A."/>
            <person name="Cuomo C.A."/>
            <person name="Kovacs J.A."/>
        </authorList>
    </citation>
    <scope>NUCLEOTIDE SEQUENCE [LARGE SCALE GENOMIC DNA]</scope>
    <source>
        <strain evidence="3">RU7</strain>
    </source>
</reference>
<keyword evidence="1" id="KW-0812">Transmembrane</keyword>
<organism evidence="2 3">
    <name type="scientific">Pneumocystis jirovecii (strain RU7)</name>
    <name type="common">Human pneumocystis pneumonia agent</name>
    <dbReference type="NCBI Taxonomy" id="1408657"/>
    <lineage>
        <taxon>Eukaryota</taxon>
        <taxon>Fungi</taxon>
        <taxon>Dikarya</taxon>
        <taxon>Ascomycota</taxon>
        <taxon>Taphrinomycotina</taxon>
        <taxon>Pneumocystomycetes</taxon>
        <taxon>Pneumocystaceae</taxon>
        <taxon>Pneumocystis</taxon>
    </lineage>
</organism>
<gene>
    <name evidence="2" type="ORF">T551_00292</name>
</gene>
<dbReference type="GeneID" id="28938814"/>
<dbReference type="AlphaFoldDB" id="A0A0W4ZWR7"/>
<evidence type="ECO:0000313" key="3">
    <source>
        <dbReference type="Proteomes" id="UP000053447"/>
    </source>
</evidence>
<feature type="transmembrane region" description="Helical" evidence="1">
    <location>
        <begin position="70"/>
        <end position="88"/>
    </location>
</feature>
<protein>
    <submittedName>
        <fullName evidence="2">Uncharacterized protein</fullName>
    </submittedName>
</protein>
<dbReference type="OrthoDB" id="5399949at2759"/>
<feature type="transmembrane region" description="Helical" evidence="1">
    <location>
        <begin position="136"/>
        <end position="162"/>
    </location>
</feature>
<evidence type="ECO:0000256" key="1">
    <source>
        <dbReference type="SAM" id="Phobius"/>
    </source>
</evidence>
<feature type="transmembrane region" description="Helical" evidence="1">
    <location>
        <begin position="174"/>
        <end position="195"/>
    </location>
</feature>
<dbReference type="EMBL" id="LFWA01000001">
    <property type="protein sequence ID" value="KTW32807.1"/>
    <property type="molecule type" value="Genomic_DNA"/>
</dbReference>
<sequence>MNIYFKFVFILFISCLFSTILYAVSWPYFSESSNVILKSISSASLLYILVLKTVELLFYFKTKHVYDTVFLIFIARIPWMYICCLLFSSPLWILLLLVAADIYILSLPFYLLSYHQHNSLTNKKVKKNPSRFNQDRVLTILLSLLVSSIYSIVIYIVSKLILVPLSLFYFNTQLLIAPIPLPVLIFFFFPLGFSIQKIVLSFGSLKAFLYITFATTWVTITYFFSFIEDVTLDAVLVSLTTFWLANLISLFAMVLCFKS</sequence>
<dbReference type="Proteomes" id="UP000053447">
    <property type="component" value="Unassembled WGS sequence"/>
</dbReference>
<dbReference type="RefSeq" id="XP_018231499.1">
    <property type="nucleotide sequence ID" value="XM_018372559.1"/>
</dbReference>
<feature type="transmembrane region" description="Helical" evidence="1">
    <location>
        <begin position="94"/>
        <end position="115"/>
    </location>
</feature>
<comment type="caution">
    <text evidence="2">The sequence shown here is derived from an EMBL/GenBank/DDBJ whole genome shotgun (WGS) entry which is preliminary data.</text>
</comment>
<feature type="transmembrane region" description="Helical" evidence="1">
    <location>
        <begin position="35"/>
        <end position="58"/>
    </location>
</feature>
<dbReference type="VEuPathDB" id="FungiDB:T551_00292"/>
<proteinExistence type="predicted"/>
<feature type="transmembrane region" description="Helical" evidence="1">
    <location>
        <begin position="236"/>
        <end position="257"/>
    </location>
</feature>
<keyword evidence="1" id="KW-1133">Transmembrane helix</keyword>
<name>A0A0W4ZWR7_PNEJ7</name>
<feature type="transmembrane region" description="Helical" evidence="1">
    <location>
        <begin position="7"/>
        <end position="29"/>
    </location>
</feature>